<dbReference type="InterPro" id="IPR013783">
    <property type="entry name" value="Ig-like_fold"/>
</dbReference>
<accession>A0A3P7GFK4</accession>
<gene>
    <name evidence="2" type="ORF">WBA_LOCUS12010</name>
</gene>
<feature type="domain" description="Immunoglobulin I-set" evidence="1">
    <location>
        <begin position="2"/>
        <end position="39"/>
    </location>
</feature>
<organism evidence="2 3">
    <name type="scientific">Wuchereria bancrofti</name>
    <dbReference type="NCBI Taxonomy" id="6293"/>
    <lineage>
        <taxon>Eukaryota</taxon>
        <taxon>Metazoa</taxon>
        <taxon>Ecdysozoa</taxon>
        <taxon>Nematoda</taxon>
        <taxon>Chromadorea</taxon>
        <taxon>Rhabditida</taxon>
        <taxon>Spirurina</taxon>
        <taxon>Spiruromorpha</taxon>
        <taxon>Filarioidea</taxon>
        <taxon>Onchocercidae</taxon>
        <taxon>Wuchereria</taxon>
    </lineage>
</organism>
<evidence type="ECO:0000259" key="1">
    <source>
        <dbReference type="Pfam" id="PF07679"/>
    </source>
</evidence>
<dbReference type="Proteomes" id="UP000270924">
    <property type="component" value="Unassembled WGS sequence"/>
</dbReference>
<dbReference type="OMA" id="RMWIETL"/>
<dbReference type="InParanoid" id="A0A3P7GFK4"/>
<dbReference type="AlphaFoldDB" id="A0A3P7GFK4"/>
<protein>
    <recommendedName>
        <fullName evidence="1">Immunoglobulin I-set domain-containing protein</fullName>
    </recommendedName>
</protein>
<sequence>MEKKSTLTIQKLIEDDEGDYQVVVENEGGKVQHKFSLEVKSEPMIIDADKYKEPQVFDKGENVKLQLAFTG</sequence>
<dbReference type="InterPro" id="IPR013098">
    <property type="entry name" value="Ig_I-set"/>
</dbReference>
<evidence type="ECO:0000313" key="2">
    <source>
        <dbReference type="EMBL" id="VDM21568.1"/>
    </source>
</evidence>
<dbReference type="SUPFAM" id="SSF48726">
    <property type="entry name" value="Immunoglobulin"/>
    <property type="match status" value="1"/>
</dbReference>
<evidence type="ECO:0000313" key="3">
    <source>
        <dbReference type="Proteomes" id="UP000270924"/>
    </source>
</evidence>
<proteinExistence type="predicted"/>
<dbReference type="EMBL" id="UYWW01012559">
    <property type="protein sequence ID" value="VDM21568.1"/>
    <property type="molecule type" value="Genomic_DNA"/>
</dbReference>
<dbReference type="InterPro" id="IPR036179">
    <property type="entry name" value="Ig-like_dom_sf"/>
</dbReference>
<dbReference type="OrthoDB" id="6019866at2759"/>
<name>A0A3P7GFK4_WUCBA</name>
<keyword evidence="3" id="KW-1185">Reference proteome</keyword>
<dbReference type="Gene3D" id="2.60.40.10">
    <property type="entry name" value="Immunoglobulins"/>
    <property type="match status" value="1"/>
</dbReference>
<reference evidence="2 3" key="1">
    <citation type="submission" date="2018-11" db="EMBL/GenBank/DDBJ databases">
        <authorList>
            <consortium name="Pathogen Informatics"/>
        </authorList>
    </citation>
    <scope>NUCLEOTIDE SEQUENCE [LARGE SCALE GENOMIC DNA]</scope>
</reference>
<dbReference type="Pfam" id="PF07679">
    <property type="entry name" value="I-set"/>
    <property type="match status" value="1"/>
</dbReference>